<evidence type="ECO:0000313" key="13">
    <source>
        <dbReference type="Proteomes" id="UP000095023"/>
    </source>
</evidence>
<comment type="subcellular location">
    <subcellularLocation>
        <location evidence="2 11">Cell membrane</location>
        <topology evidence="2 11">Multi-pass membrane protein</topology>
    </subcellularLocation>
</comment>
<dbReference type="PANTHER" id="PTHR31030">
    <property type="entry name" value="PLASMA MEMBRANE FUSION PROTEIN PRM1"/>
    <property type="match status" value="1"/>
</dbReference>
<dbReference type="Proteomes" id="UP000095023">
    <property type="component" value="Unassembled WGS sequence"/>
</dbReference>
<dbReference type="PANTHER" id="PTHR31030:SF1">
    <property type="entry name" value="PLASMA MEMBRANE FUSION PROTEIN PRM1"/>
    <property type="match status" value="1"/>
</dbReference>
<evidence type="ECO:0000256" key="11">
    <source>
        <dbReference type="RuleBase" id="RU366035"/>
    </source>
</evidence>
<dbReference type="AlphaFoldDB" id="A0A1E4TLC1"/>
<dbReference type="EMBL" id="KV453841">
    <property type="protein sequence ID" value="ODV92555.1"/>
    <property type="molecule type" value="Genomic_DNA"/>
</dbReference>
<keyword evidence="7 11" id="KW-0184">Conjugation</keyword>
<dbReference type="GO" id="GO:0043332">
    <property type="term" value="C:mating projection tip"/>
    <property type="evidence" value="ECO:0007669"/>
    <property type="project" value="UniProtKB-UniRule"/>
</dbReference>
<keyword evidence="10" id="KW-0325">Glycoprotein</keyword>
<evidence type="ECO:0000256" key="4">
    <source>
        <dbReference type="ARBA" id="ARBA00017621"/>
    </source>
</evidence>
<feature type="transmembrane region" description="Helical" evidence="11">
    <location>
        <begin position="306"/>
        <end position="328"/>
    </location>
</feature>
<evidence type="ECO:0000256" key="8">
    <source>
        <dbReference type="ARBA" id="ARBA00022989"/>
    </source>
</evidence>
<evidence type="ECO:0000256" key="10">
    <source>
        <dbReference type="ARBA" id="ARBA00023180"/>
    </source>
</evidence>
<proteinExistence type="inferred from homology"/>
<accession>A0A1E4TLC1</accession>
<evidence type="ECO:0000256" key="6">
    <source>
        <dbReference type="ARBA" id="ARBA00022692"/>
    </source>
</evidence>
<comment type="similarity">
    <text evidence="3 11">Belongs to the PRM1 family.</text>
</comment>
<keyword evidence="6 11" id="KW-0812">Transmembrane</keyword>
<sequence>METHSLNTVPEFASGVSQDVSQAVVELTENSVQHFGEVLSIIVSFFGRTYICLFSLIATAAAELALNAAEEVLTFANNTLMSVDTIIQESINTANTALESVSSSLEGMTTFFSGESVDIPTISIPNVTALANLTIPDSVFDAISNAKADIPDFKDLQNDFTDLAKSPFEYLSNQIDNLFVDYTYPDTNYSKYAVEYSQISCANADDKYWQGIKHTINKSTYTAAALIFVLALLVAIGFAVYENIAYRRLNVNVKETTDNSDQVESYYAGKNSLAFHFQRKFISKNSTYAAQYRWFVSFVLSSKMMFMLYLGIIMSFSYIIIYCIVTNISTLSDGFNTQSSQTALSALAANTTNSWKNSSNSMIGLIETDVNTRILGPVHNTTTQLNNTISKFETSIESTIDSVFGNSFLADAVSDIAYCLILRKLEFLSSVMDSLANHSQVKLYRFNTSSNPSALADTVATSSSTFSKLLQMSNYILCMANTRNSSSAGPAERKSFI</sequence>
<keyword evidence="9 11" id="KW-0472">Membrane</keyword>
<evidence type="ECO:0000256" key="1">
    <source>
        <dbReference type="ARBA" id="ARBA00002512"/>
    </source>
</evidence>
<keyword evidence="8 11" id="KW-1133">Transmembrane helix</keyword>
<comment type="function">
    <text evidence="1 11">Involved in cell fusion during mating by stabilizing the plasma membrane fusion event.</text>
</comment>
<feature type="transmembrane region" description="Helical" evidence="11">
    <location>
        <begin position="221"/>
        <end position="241"/>
    </location>
</feature>
<gene>
    <name evidence="12" type="ORF">CANCADRAFT_147601</name>
</gene>
<dbReference type="GO" id="GO:0005886">
    <property type="term" value="C:plasma membrane"/>
    <property type="evidence" value="ECO:0007669"/>
    <property type="project" value="UniProtKB-SubCell"/>
</dbReference>
<protein>
    <recommendedName>
        <fullName evidence="4 11">Plasma membrane fusion protein PRM1</fullName>
    </recommendedName>
</protein>
<dbReference type="InterPro" id="IPR026777">
    <property type="entry name" value="PRM1"/>
</dbReference>
<dbReference type="OrthoDB" id="5356111at2759"/>
<reference evidence="13" key="1">
    <citation type="submission" date="2016-02" db="EMBL/GenBank/DDBJ databases">
        <title>Comparative genomics of biotechnologically important yeasts.</title>
        <authorList>
            <consortium name="DOE Joint Genome Institute"/>
            <person name="Riley R."/>
            <person name="Haridas S."/>
            <person name="Wolfe K.H."/>
            <person name="Lopes M.R."/>
            <person name="Hittinger C.T."/>
            <person name="Goker M."/>
            <person name="Salamov A."/>
            <person name="Wisecaver J."/>
            <person name="Long T.M."/>
            <person name="Aerts A.L."/>
            <person name="Barry K."/>
            <person name="Choi C."/>
            <person name="Clum A."/>
            <person name="Coughlan A.Y."/>
            <person name="Deshpande S."/>
            <person name="Douglass A.P."/>
            <person name="Hanson S.J."/>
            <person name="Klenk H.-P."/>
            <person name="Labutti K."/>
            <person name="Lapidus A."/>
            <person name="Lindquist E."/>
            <person name="Lipzen A."/>
            <person name="Meier-Kolthoff J.P."/>
            <person name="Ohm R.A."/>
            <person name="Otillar R.P."/>
            <person name="Pangilinan J."/>
            <person name="Peng Y."/>
            <person name="Rokas A."/>
            <person name="Rosa C.A."/>
            <person name="Scheuner C."/>
            <person name="Sibirny A.A."/>
            <person name="Slot J.C."/>
            <person name="Stielow J.B."/>
            <person name="Sun H."/>
            <person name="Kurtzman C.P."/>
            <person name="Blackwell M."/>
            <person name="Jeffries T.W."/>
            <person name="Grigoriev I.V."/>
        </authorList>
    </citation>
    <scope>NUCLEOTIDE SEQUENCE [LARGE SCALE GENOMIC DNA]</scope>
    <source>
        <strain evidence="13">NRRL Y-17796</strain>
    </source>
</reference>
<comment type="caution">
    <text evidence="11">Lacks conserved residue(s) required for the propagation of feature annotation.</text>
</comment>
<evidence type="ECO:0000256" key="5">
    <source>
        <dbReference type="ARBA" id="ARBA00022475"/>
    </source>
</evidence>
<keyword evidence="5 11" id="KW-1003">Cell membrane</keyword>
<evidence type="ECO:0000256" key="2">
    <source>
        <dbReference type="ARBA" id="ARBA00004651"/>
    </source>
</evidence>
<evidence type="ECO:0000256" key="7">
    <source>
        <dbReference type="ARBA" id="ARBA00022971"/>
    </source>
</evidence>
<evidence type="ECO:0000313" key="12">
    <source>
        <dbReference type="EMBL" id="ODV92555.1"/>
    </source>
</evidence>
<evidence type="ECO:0000256" key="3">
    <source>
        <dbReference type="ARBA" id="ARBA00010780"/>
    </source>
</evidence>
<organism evidence="12 13">
    <name type="scientific">Tortispora caseinolytica NRRL Y-17796</name>
    <dbReference type="NCBI Taxonomy" id="767744"/>
    <lineage>
        <taxon>Eukaryota</taxon>
        <taxon>Fungi</taxon>
        <taxon>Dikarya</taxon>
        <taxon>Ascomycota</taxon>
        <taxon>Saccharomycotina</taxon>
        <taxon>Trigonopsidomycetes</taxon>
        <taxon>Trigonopsidales</taxon>
        <taxon>Trigonopsidaceae</taxon>
        <taxon>Tortispora</taxon>
    </lineage>
</organism>
<dbReference type="GO" id="GO:0032220">
    <property type="term" value="P:plasma membrane fusion involved in cytogamy"/>
    <property type="evidence" value="ECO:0007669"/>
    <property type="project" value="TreeGrafter"/>
</dbReference>
<evidence type="ECO:0000256" key="9">
    <source>
        <dbReference type="ARBA" id="ARBA00023136"/>
    </source>
</evidence>
<name>A0A1E4TLC1_9ASCO</name>
<keyword evidence="13" id="KW-1185">Reference proteome</keyword>